<proteinExistence type="predicted"/>
<sequence length="120" mass="14472">MKIDRSKIGKQNKRKGYYNEKIDMERTKNCLYCGKLLTKKQYWKLQKYCSPKCFCASRRKLKYCANCKKILTIKQRKNKFCSKECRKEWADKYQEGMMIPRSSRERIGRLNSLNPRKANP</sequence>
<evidence type="ECO:0000313" key="1">
    <source>
        <dbReference type="EMBL" id="GAG03682.1"/>
    </source>
</evidence>
<comment type="caution">
    <text evidence="1">The sequence shown here is derived from an EMBL/GenBank/DDBJ whole genome shotgun (WGS) entry which is preliminary data.</text>
</comment>
<gene>
    <name evidence="1" type="ORF">S01H1_34440</name>
</gene>
<reference evidence="1" key="1">
    <citation type="journal article" date="2014" name="Front. Microbiol.">
        <title>High frequency of phylogenetically diverse reductive dehalogenase-homologous genes in deep subseafloor sedimentary metagenomes.</title>
        <authorList>
            <person name="Kawai M."/>
            <person name="Futagami T."/>
            <person name="Toyoda A."/>
            <person name="Takaki Y."/>
            <person name="Nishi S."/>
            <person name="Hori S."/>
            <person name="Arai W."/>
            <person name="Tsubouchi T."/>
            <person name="Morono Y."/>
            <person name="Uchiyama I."/>
            <person name="Ito T."/>
            <person name="Fujiyama A."/>
            <person name="Inagaki F."/>
            <person name="Takami H."/>
        </authorList>
    </citation>
    <scope>NUCLEOTIDE SEQUENCE</scope>
    <source>
        <strain evidence="1">Expedition CK06-06</strain>
    </source>
</reference>
<protein>
    <submittedName>
        <fullName evidence="1">Uncharacterized protein</fullName>
    </submittedName>
</protein>
<feature type="non-terminal residue" evidence="1">
    <location>
        <position position="120"/>
    </location>
</feature>
<name>X0UWW6_9ZZZZ</name>
<dbReference type="EMBL" id="BARS01021444">
    <property type="protein sequence ID" value="GAG03682.1"/>
    <property type="molecule type" value="Genomic_DNA"/>
</dbReference>
<organism evidence="1">
    <name type="scientific">marine sediment metagenome</name>
    <dbReference type="NCBI Taxonomy" id="412755"/>
    <lineage>
        <taxon>unclassified sequences</taxon>
        <taxon>metagenomes</taxon>
        <taxon>ecological metagenomes</taxon>
    </lineage>
</organism>
<accession>X0UWW6</accession>
<dbReference type="AlphaFoldDB" id="X0UWW6"/>